<dbReference type="PANTHER" id="PTHR11552">
    <property type="entry name" value="GLUCOSE-METHANOL-CHOLINE GMC OXIDOREDUCTASE"/>
    <property type="match status" value="1"/>
</dbReference>
<dbReference type="SUPFAM" id="SSF54373">
    <property type="entry name" value="FAD-linked reductases, C-terminal domain"/>
    <property type="match status" value="1"/>
</dbReference>
<protein>
    <submittedName>
        <fullName evidence="3">GMC oxidoreductase family protein Mala s 12.0101 (Allergen Mala s 12.0101)</fullName>
    </submittedName>
</protein>
<reference evidence="3 4" key="1">
    <citation type="submission" date="2024-02" db="EMBL/GenBank/DDBJ databases">
        <authorList>
            <person name="Chen Y."/>
            <person name="Shah S."/>
            <person name="Dougan E. K."/>
            <person name="Thang M."/>
            <person name="Chan C."/>
        </authorList>
    </citation>
    <scope>NUCLEOTIDE SEQUENCE [LARGE SCALE GENOMIC DNA]</scope>
</reference>
<dbReference type="Gene3D" id="3.30.410.40">
    <property type="match status" value="1"/>
</dbReference>
<comment type="caution">
    <text evidence="3">The sequence shown here is derived from an EMBL/GenBank/DDBJ whole genome shotgun (WGS) entry which is preliminary data.</text>
</comment>
<dbReference type="PANTHER" id="PTHR11552:SF115">
    <property type="entry name" value="DEHYDROGENASE XPTC-RELATED"/>
    <property type="match status" value="1"/>
</dbReference>
<dbReference type="Proteomes" id="UP001642464">
    <property type="component" value="Unassembled WGS sequence"/>
</dbReference>
<dbReference type="InterPro" id="IPR036188">
    <property type="entry name" value="FAD/NAD-bd_sf"/>
</dbReference>
<proteinExistence type="inferred from homology"/>
<organism evidence="3 4">
    <name type="scientific">Durusdinium trenchii</name>
    <dbReference type="NCBI Taxonomy" id="1381693"/>
    <lineage>
        <taxon>Eukaryota</taxon>
        <taxon>Sar</taxon>
        <taxon>Alveolata</taxon>
        <taxon>Dinophyceae</taxon>
        <taxon>Suessiales</taxon>
        <taxon>Symbiodiniaceae</taxon>
        <taxon>Durusdinium</taxon>
    </lineage>
</organism>
<sequence>MACARRFLRVVREEDPDYFQKNFDEAADVFHPPDHQVYAHVAVGIRCRIFRDVHVARSSSAQTFNLTDFYASSKWVAEQLSVPLRGSNFGHRYAKALYQAGEEVPNRHGNCQLSACFPHASSLPAAVTSDLNPAFFKRPIRIDVASATFNTSKETWIRRGAAALLHESRGPRPRPHRVKRINFEGSRTTSVLAENNFNEWVTIEARKGVILAGGAVFTPQILQVSGIGDPSLLSQLGVAEVVPNADVGRNFVDRAILNFGVWASQHKPLYVGYAMSSNTTSNITIEAEGWGKVASSFAIPSLGMVPPDQRTEALRGLMKPLLTGPLANIMNNMIQIVGLNHHTYSRGSVTAVSSDTKDAPDVTANYFQDDRDVRVRLLAMREKDGKGWKGSTVDESNPLDEEVCTIQRGGLINQQSA</sequence>
<accession>A0ABP0RVR4</accession>
<keyword evidence="4" id="KW-1185">Reference proteome</keyword>
<dbReference type="SUPFAM" id="SSF51905">
    <property type="entry name" value="FAD/NAD(P)-binding domain"/>
    <property type="match status" value="1"/>
</dbReference>
<dbReference type="EMBL" id="CAXAMM010042350">
    <property type="protein sequence ID" value="CAK9104270.1"/>
    <property type="molecule type" value="Genomic_DNA"/>
</dbReference>
<gene>
    <name evidence="3" type="ORF">SCF082_LOCUS48665</name>
</gene>
<name>A0ABP0RVR4_9DINO</name>
<evidence type="ECO:0000256" key="1">
    <source>
        <dbReference type="ARBA" id="ARBA00010790"/>
    </source>
</evidence>
<dbReference type="Gene3D" id="3.50.50.60">
    <property type="entry name" value="FAD/NAD(P)-binding domain"/>
    <property type="match status" value="1"/>
</dbReference>
<dbReference type="Pfam" id="PF00732">
    <property type="entry name" value="GMC_oxred_N"/>
    <property type="match status" value="1"/>
</dbReference>
<comment type="similarity">
    <text evidence="1">Belongs to the GMC oxidoreductase family.</text>
</comment>
<dbReference type="InterPro" id="IPR012132">
    <property type="entry name" value="GMC_OxRdtase"/>
</dbReference>
<evidence type="ECO:0000313" key="4">
    <source>
        <dbReference type="Proteomes" id="UP001642464"/>
    </source>
</evidence>
<evidence type="ECO:0000313" key="3">
    <source>
        <dbReference type="EMBL" id="CAK9104270.1"/>
    </source>
</evidence>
<feature type="domain" description="Glucose-methanol-choline oxidoreductase N-terminal" evidence="2">
    <location>
        <begin position="214"/>
        <end position="228"/>
    </location>
</feature>
<dbReference type="InterPro" id="IPR000172">
    <property type="entry name" value="GMC_OxRdtase_N"/>
</dbReference>
<evidence type="ECO:0000259" key="2">
    <source>
        <dbReference type="PROSITE" id="PS00624"/>
    </source>
</evidence>
<dbReference type="PROSITE" id="PS00624">
    <property type="entry name" value="GMC_OXRED_2"/>
    <property type="match status" value="1"/>
</dbReference>